<sequence length="308" mass="34465">MVVAEEAAKEDGKPENAAVVNGTEISYKDFEWELDLYVQRLQAQGMQIPEHLQVQVRQEVLNDLINRELIFQESVKQGIAVTDEDVDRELAAIKQRYPDPKQFDTILQSMKMSEEKLKGQIAQRSAITALLEKEIVTKVDVGATEVKAYYDDHPEMFERPEEVRARHVLIKVAPDAEAEAKAEARQKLVGIKEKLDGGADFAELAEAHSECPSSQNGGDLGFFGKGKMVPAFEAAAFALAPGTVSDIVETDFGYHLIKVEEQRDAGTMGFEEVKSRIADNLRNEKIQKELVAYLEKLRDTAKIEKFVP</sequence>
<dbReference type="InterPro" id="IPR000297">
    <property type="entry name" value="PPIase_PpiC"/>
</dbReference>
<evidence type="ECO:0000256" key="1">
    <source>
        <dbReference type="PROSITE-ProRule" id="PRU00278"/>
    </source>
</evidence>
<evidence type="ECO:0000313" key="4">
    <source>
        <dbReference type="Proteomes" id="UP001165427"/>
    </source>
</evidence>
<dbReference type="SUPFAM" id="SSF109998">
    <property type="entry name" value="Triger factor/SurA peptide-binding domain-like"/>
    <property type="match status" value="1"/>
</dbReference>
<dbReference type="Gene3D" id="1.10.4030.10">
    <property type="entry name" value="Porin chaperone SurA, peptide-binding domain"/>
    <property type="match status" value="1"/>
</dbReference>
<evidence type="ECO:0000259" key="2">
    <source>
        <dbReference type="PROSITE" id="PS50198"/>
    </source>
</evidence>
<dbReference type="EC" id="5.2.1.8" evidence="3"/>
<dbReference type="PANTHER" id="PTHR47245:SF2">
    <property type="entry name" value="PEPTIDYL-PROLYL CIS-TRANS ISOMERASE HP_0175-RELATED"/>
    <property type="match status" value="1"/>
</dbReference>
<keyword evidence="1" id="KW-0697">Rotamase</keyword>
<dbReference type="Pfam" id="PF13624">
    <property type="entry name" value="SurA_N_3"/>
    <property type="match status" value="1"/>
</dbReference>
<dbReference type="EMBL" id="JALJRB010000031">
    <property type="protein sequence ID" value="MCJ8502714.1"/>
    <property type="molecule type" value="Genomic_DNA"/>
</dbReference>
<dbReference type="InterPro" id="IPR046357">
    <property type="entry name" value="PPIase_dom_sf"/>
</dbReference>
<dbReference type="Proteomes" id="UP001165427">
    <property type="component" value="Unassembled WGS sequence"/>
</dbReference>
<dbReference type="GO" id="GO:0003755">
    <property type="term" value="F:peptidyl-prolyl cis-trans isomerase activity"/>
    <property type="evidence" value="ECO:0007669"/>
    <property type="project" value="UniProtKB-KW"/>
</dbReference>
<keyword evidence="4" id="KW-1185">Reference proteome</keyword>
<accession>A0AA41R4C2</accession>
<dbReference type="PROSITE" id="PS50198">
    <property type="entry name" value="PPIC_PPIASE_2"/>
    <property type="match status" value="1"/>
</dbReference>
<reference evidence="3" key="1">
    <citation type="submission" date="2022-04" db="EMBL/GenBank/DDBJ databases">
        <title>Desulfatitalea alkaliphila sp. nov., a novel anaerobic sulfate-reducing bacterium isolated from terrestrial mud volcano, Taman Peninsula, Russia.</title>
        <authorList>
            <person name="Khomyakova M.A."/>
            <person name="Merkel A.Y."/>
            <person name="Slobodkin A.I."/>
        </authorList>
    </citation>
    <scope>NUCLEOTIDE SEQUENCE</scope>
    <source>
        <strain evidence="3">M08but</strain>
    </source>
</reference>
<name>A0AA41R4C2_9BACT</name>
<dbReference type="SUPFAM" id="SSF54534">
    <property type="entry name" value="FKBP-like"/>
    <property type="match status" value="1"/>
</dbReference>
<dbReference type="InterPro" id="IPR050245">
    <property type="entry name" value="PrsA_foldase"/>
</dbReference>
<protein>
    <submittedName>
        <fullName evidence="3">Peptidylprolyl isomerase</fullName>
        <ecNumber evidence="3">5.2.1.8</ecNumber>
    </submittedName>
</protein>
<feature type="domain" description="PpiC" evidence="2">
    <location>
        <begin position="160"/>
        <end position="261"/>
    </location>
</feature>
<gene>
    <name evidence="3" type="ORF">MRX98_19215</name>
</gene>
<evidence type="ECO:0000313" key="3">
    <source>
        <dbReference type="EMBL" id="MCJ8502714.1"/>
    </source>
</evidence>
<dbReference type="PROSITE" id="PS01096">
    <property type="entry name" value="PPIC_PPIASE_1"/>
    <property type="match status" value="1"/>
</dbReference>
<dbReference type="AlphaFoldDB" id="A0AA41R4C2"/>
<keyword evidence="1 3" id="KW-0413">Isomerase</keyword>
<dbReference type="Gene3D" id="3.10.50.40">
    <property type="match status" value="1"/>
</dbReference>
<dbReference type="InterPro" id="IPR023058">
    <property type="entry name" value="PPIase_PpiC_CS"/>
</dbReference>
<dbReference type="PANTHER" id="PTHR47245">
    <property type="entry name" value="PEPTIDYLPROLYL ISOMERASE"/>
    <property type="match status" value="1"/>
</dbReference>
<comment type="caution">
    <text evidence="3">The sequence shown here is derived from an EMBL/GenBank/DDBJ whole genome shotgun (WGS) entry which is preliminary data.</text>
</comment>
<organism evidence="3 4">
    <name type="scientific">Desulfatitalea alkaliphila</name>
    <dbReference type="NCBI Taxonomy" id="2929485"/>
    <lineage>
        <taxon>Bacteria</taxon>
        <taxon>Pseudomonadati</taxon>
        <taxon>Thermodesulfobacteriota</taxon>
        <taxon>Desulfobacteria</taxon>
        <taxon>Desulfobacterales</taxon>
        <taxon>Desulfosarcinaceae</taxon>
        <taxon>Desulfatitalea</taxon>
    </lineage>
</organism>
<proteinExistence type="predicted"/>
<dbReference type="InterPro" id="IPR027304">
    <property type="entry name" value="Trigger_fact/SurA_dom_sf"/>
</dbReference>
<dbReference type="Pfam" id="PF13616">
    <property type="entry name" value="Rotamase_3"/>
    <property type="match status" value="1"/>
</dbReference>